<comment type="function">
    <text evidence="2">Membrane-anchoring subunit of succinate dehydrogenase (SDH).</text>
</comment>
<dbReference type="Gene3D" id="1.20.1300.10">
    <property type="entry name" value="Fumarate reductase/succinate dehydrogenase, transmembrane subunit"/>
    <property type="match status" value="1"/>
</dbReference>
<keyword evidence="10 16" id="KW-0812">Transmembrane</keyword>
<organism evidence="17 18">
    <name type="scientific">Candidatus Paracaedimonas acanthamoebae</name>
    <dbReference type="NCBI Taxonomy" id="244581"/>
    <lineage>
        <taxon>Bacteria</taxon>
        <taxon>Pseudomonadati</taxon>
        <taxon>Pseudomonadota</taxon>
        <taxon>Alphaproteobacteria</taxon>
        <taxon>Holosporales</taxon>
        <taxon>Caedimonadaceae</taxon>
        <taxon>Candidatus Paracaedimonas</taxon>
    </lineage>
</organism>
<protein>
    <recommendedName>
        <fullName evidence="6">Succinate dehydrogenase hydrophobic membrane anchor subunit</fullName>
    </recommendedName>
</protein>
<dbReference type="InterPro" id="IPR014312">
    <property type="entry name" value="Succ_DH_anchor"/>
</dbReference>
<evidence type="ECO:0000256" key="1">
    <source>
        <dbReference type="ARBA" id="ARBA00001971"/>
    </source>
</evidence>
<dbReference type="GO" id="GO:0016020">
    <property type="term" value="C:membrane"/>
    <property type="evidence" value="ECO:0007669"/>
    <property type="project" value="UniProtKB-SubCell"/>
</dbReference>
<feature type="transmembrane region" description="Helical" evidence="16">
    <location>
        <begin position="16"/>
        <end position="35"/>
    </location>
</feature>
<keyword evidence="9" id="KW-0349">Heme</keyword>
<evidence type="ECO:0000256" key="10">
    <source>
        <dbReference type="ARBA" id="ARBA00022692"/>
    </source>
</evidence>
<evidence type="ECO:0000256" key="2">
    <source>
        <dbReference type="ARBA" id="ARBA00004050"/>
    </source>
</evidence>
<evidence type="ECO:0000256" key="12">
    <source>
        <dbReference type="ARBA" id="ARBA00022982"/>
    </source>
</evidence>
<evidence type="ECO:0000256" key="3">
    <source>
        <dbReference type="ARBA" id="ARBA00004141"/>
    </source>
</evidence>
<dbReference type="GO" id="GO:0046872">
    <property type="term" value="F:metal ion binding"/>
    <property type="evidence" value="ECO:0007669"/>
    <property type="project" value="UniProtKB-KW"/>
</dbReference>
<keyword evidence="12" id="KW-0249">Electron transport</keyword>
<dbReference type="NCBIfam" id="TIGR02968">
    <property type="entry name" value="succ_dehyd_anc"/>
    <property type="match status" value="1"/>
</dbReference>
<evidence type="ECO:0000256" key="11">
    <source>
        <dbReference type="ARBA" id="ARBA00022723"/>
    </source>
</evidence>
<dbReference type="EMBL" id="JAFKGL010000011">
    <property type="protein sequence ID" value="MBN9412595.1"/>
    <property type="molecule type" value="Genomic_DNA"/>
</dbReference>
<evidence type="ECO:0000256" key="7">
    <source>
        <dbReference type="ARBA" id="ARBA00022448"/>
    </source>
</evidence>
<proteinExistence type="predicted"/>
<dbReference type="Proteomes" id="UP000664414">
    <property type="component" value="Unassembled WGS sequence"/>
</dbReference>
<name>A0A8J7PI78_9PROT</name>
<dbReference type="UniPathway" id="UPA00223"/>
<comment type="subunit">
    <text evidence="5">Part of an enzyme complex containing four subunits: a flavoprotein, an iron-sulfur protein, plus two membrane-anchoring proteins, SdhC and SdhD.</text>
</comment>
<dbReference type="InterPro" id="IPR034804">
    <property type="entry name" value="SQR/QFR_C/D"/>
</dbReference>
<evidence type="ECO:0000256" key="16">
    <source>
        <dbReference type="SAM" id="Phobius"/>
    </source>
</evidence>
<keyword evidence="13 16" id="KW-1133">Transmembrane helix</keyword>
<gene>
    <name evidence="17" type="primary">sdhD</name>
    <name evidence="17" type="ORF">J0H12_01535</name>
</gene>
<dbReference type="GO" id="GO:0020037">
    <property type="term" value="F:heme binding"/>
    <property type="evidence" value="ECO:0007669"/>
    <property type="project" value="InterPro"/>
</dbReference>
<evidence type="ECO:0000256" key="13">
    <source>
        <dbReference type="ARBA" id="ARBA00022989"/>
    </source>
</evidence>
<evidence type="ECO:0000256" key="15">
    <source>
        <dbReference type="ARBA" id="ARBA00023136"/>
    </source>
</evidence>
<evidence type="ECO:0000256" key="8">
    <source>
        <dbReference type="ARBA" id="ARBA00022532"/>
    </source>
</evidence>
<dbReference type="Pfam" id="PF01127">
    <property type="entry name" value="Sdh_cyt"/>
    <property type="match status" value="1"/>
</dbReference>
<dbReference type="CDD" id="cd03495">
    <property type="entry name" value="SQR_TypeC_SdhD_like"/>
    <property type="match status" value="1"/>
</dbReference>
<feature type="transmembrane region" description="Helical" evidence="16">
    <location>
        <begin position="56"/>
        <end position="75"/>
    </location>
</feature>
<keyword evidence="11" id="KW-0479">Metal-binding</keyword>
<accession>A0A8J7PI78</accession>
<feature type="transmembrane region" description="Helical" evidence="16">
    <location>
        <begin position="87"/>
        <end position="108"/>
    </location>
</feature>
<keyword evidence="15 16" id="KW-0472">Membrane</keyword>
<sequence>MASNPHGSDHWKAQRLTAISLFPLSLWFLGSLLIYSPSEYAAIVMWLKSPLSATGIVLLIGVLLYHAQLGIQVVIEDYIHRPTLTVSLVYSLKAVALSLFILACFCVLKIHFHPL</sequence>
<dbReference type="SUPFAM" id="SSF81343">
    <property type="entry name" value="Fumarate reductase respiratory complex transmembrane subunits"/>
    <property type="match status" value="1"/>
</dbReference>
<dbReference type="GO" id="GO:0006099">
    <property type="term" value="P:tricarboxylic acid cycle"/>
    <property type="evidence" value="ECO:0007669"/>
    <property type="project" value="UniProtKB-UniPathway"/>
</dbReference>
<evidence type="ECO:0000313" key="18">
    <source>
        <dbReference type="Proteomes" id="UP000664414"/>
    </source>
</evidence>
<dbReference type="AlphaFoldDB" id="A0A8J7PI78"/>
<keyword evidence="14" id="KW-0408">Iron</keyword>
<keyword evidence="7" id="KW-0813">Transport</keyword>
<comment type="cofactor">
    <cofactor evidence="1">
        <name>heme</name>
        <dbReference type="ChEBI" id="CHEBI:30413"/>
    </cofactor>
</comment>
<evidence type="ECO:0000256" key="9">
    <source>
        <dbReference type="ARBA" id="ARBA00022617"/>
    </source>
</evidence>
<evidence type="ECO:0000313" key="17">
    <source>
        <dbReference type="EMBL" id="MBN9412595.1"/>
    </source>
</evidence>
<evidence type="ECO:0000256" key="14">
    <source>
        <dbReference type="ARBA" id="ARBA00023004"/>
    </source>
</evidence>
<dbReference type="InterPro" id="IPR000701">
    <property type="entry name" value="SuccDH_FuR_B_TM-su"/>
</dbReference>
<keyword evidence="8" id="KW-0816">Tricarboxylic acid cycle</keyword>
<evidence type="ECO:0000256" key="5">
    <source>
        <dbReference type="ARBA" id="ARBA00011558"/>
    </source>
</evidence>
<comment type="pathway">
    <text evidence="4">Carbohydrate metabolism; tricarboxylic acid cycle.</text>
</comment>
<evidence type="ECO:0000256" key="4">
    <source>
        <dbReference type="ARBA" id="ARBA00005163"/>
    </source>
</evidence>
<comment type="caution">
    <text evidence="17">The sequence shown here is derived from an EMBL/GenBank/DDBJ whole genome shotgun (WGS) entry which is preliminary data.</text>
</comment>
<comment type="subcellular location">
    <subcellularLocation>
        <location evidence="3">Membrane</location>
        <topology evidence="3">Multi-pass membrane protein</topology>
    </subcellularLocation>
</comment>
<reference evidence="17" key="1">
    <citation type="submission" date="2021-02" db="EMBL/GenBank/DDBJ databases">
        <title>Thiocyanate and organic carbon inputs drive convergent selection for specific autotrophic Afipia and Thiobacillus strains within complex microbiomes.</title>
        <authorList>
            <person name="Huddy R.J."/>
            <person name="Sachdeva R."/>
            <person name="Kadzinga F."/>
            <person name="Kantor R.S."/>
            <person name="Harrison S.T.L."/>
            <person name="Banfield J.F."/>
        </authorList>
    </citation>
    <scope>NUCLEOTIDE SEQUENCE</scope>
    <source>
        <strain evidence="17">SCN18_10_11_15_R4_P_38_20</strain>
    </source>
</reference>
<evidence type="ECO:0000256" key="6">
    <source>
        <dbReference type="ARBA" id="ARBA00019425"/>
    </source>
</evidence>